<accession>A0A7K8NWW9</accession>
<evidence type="ECO:0000256" key="2">
    <source>
        <dbReference type="ARBA" id="ARBA00023130"/>
    </source>
</evidence>
<gene>
    <name evidence="5" type="primary">Ighv348</name>
    <name evidence="5" type="ORF">CASCAS_R07197</name>
</gene>
<organism evidence="5 6">
    <name type="scientific">Casuarius casuarius</name>
    <name type="common">Southern cassowary</name>
    <name type="synonym">Struthio casuarius</name>
    <dbReference type="NCBI Taxonomy" id="8787"/>
    <lineage>
        <taxon>Eukaryota</taxon>
        <taxon>Metazoa</taxon>
        <taxon>Chordata</taxon>
        <taxon>Craniata</taxon>
        <taxon>Vertebrata</taxon>
        <taxon>Euteleostomi</taxon>
        <taxon>Archelosauria</taxon>
        <taxon>Archosauria</taxon>
        <taxon>Dinosauria</taxon>
        <taxon>Saurischia</taxon>
        <taxon>Theropoda</taxon>
        <taxon>Coelurosauria</taxon>
        <taxon>Aves</taxon>
        <taxon>Palaeognathae</taxon>
        <taxon>Casuariiformes</taxon>
        <taxon>Casuariidae</taxon>
        <taxon>Casuarius</taxon>
    </lineage>
</organism>
<keyword evidence="6" id="KW-1185">Reference proteome</keyword>
<evidence type="ECO:0000256" key="3">
    <source>
        <dbReference type="ARBA" id="ARBA00043265"/>
    </source>
</evidence>
<dbReference type="Proteomes" id="UP000524187">
    <property type="component" value="Unassembled WGS sequence"/>
</dbReference>
<dbReference type="GO" id="GO:0002250">
    <property type="term" value="P:adaptive immune response"/>
    <property type="evidence" value="ECO:0007669"/>
    <property type="project" value="UniProtKB-KW"/>
</dbReference>
<dbReference type="SMART" id="SM00406">
    <property type="entry name" value="IGv"/>
    <property type="match status" value="1"/>
</dbReference>
<protein>
    <submittedName>
        <fullName evidence="5">HV348 protein</fullName>
    </submittedName>
</protein>
<dbReference type="GO" id="GO:0019814">
    <property type="term" value="C:immunoglobulin complex"/>
    <property type="evidence" value="ECO:0007669"/>
    <property type="project" value="UniProtKB-KW"/>
</dbReference>
<keyword evidence="2" id="KW-1064">Adaptive immunity</keyword>
<dbReference type="SUPFAM" id="SSF48726">
    <property type="entry name" value="Immunoglobulin"/>
    <property type="match status" value="1"/>
</dbReference>
<evidence type="ECO:0000313" key="5">
    <source>
        <dbReference type="EMBL" id="NXE57717.1"/>
    </source>
</evidence>
<proteinExistence type="predicted"/>
<sequence length="106" mass="11686">GMQAQVQLVEVGGGLREFGDSVQLSCHGSGFTFKDFDICWYRQAPGSSLEWVSYISSPLGSTEKYSAAVEGRATVSWDNSQAKVSLTLFNLQFRESAQYFCAREPS</sequence>
<dbReference type="GO" id="GO:0005576">
    <property type="term" value="C:extracellular region"/>
    <property type="evidence" value="ECO:0007669"/>
    <property type="project" value="UniProtKB-ARBA"/>
</dbReference>
<dbReference type="AlphaFoldDB" id="A0A7K8NWW9"/>
<feature type="non-terminal residue" evidence="5">
    <location>
        <position position="106"/>
    </location>
</feature>
<dbReference type="InterPro" id="IPR013783">
    <property type="entry name" value="Ig-like_fold"/>
</dbReference>
<dbReference type="Pfam" id="PF07686">
    <property type="entry name" value="V-set"/>
    <property type="match status" value="1"/>
</dbReference>
<keyword evidence="1" id="KW-0391">Immunity</keyword>
<evidence type="ECO:0000313" key="6">
    <source>
        <dbReference type="Proteomes" id="UP000524187"/>
    </source>
</evidence>
<dbReference type="InterPro" id="IPR036179">
    <property type="entry name" value="Ig-like_dom_sf"/>
</dbReference>
<reference evidence="5 6" key="1">
    <citation type="submission" date="2019-09" db="EMBL/GenBank/DDBJ databases">
        <title>Bird 10,000 Genomes (B10K) Project - Family phase.</title>
        <authorList>
            <person name="Zhang G."/>
        </authorList>
    </citation>
    <scope>NUCLEOTIDE SEQUENCE [LARGE SCALE GENOMIC DNA]</scope>
    <source>
        <strain evidence="5">B10K-LSUMZ-50683</strain>
        <tissue evidence="5">Muscle</tissue>
    </source>
</reference>
<feature type="domain" description="Ig-like" evidence="4">
    <location>
        <begin position="19"/>
        <end position="106"/>
    </location>
</feature>
<dbReference type="EMBL" id="VWPT01000534">
    <property type="protein sequence ID" value="NXE57717.1"/>
    <property type="molecule type" value="Genomic_DNA"/>
</dbReference>
<evidence type="ECO:0000256" key="1">
    <source>
        <dbReference type="ARBA" id="ARBA00022859"/>
    </source>
</evidence>
<comment type="caution">
    <text evidence="5">The sequence shown here is derived from an EMBL/GenBank/DDBJ whole genome shotgun (WGS) entry which is preliminary data.</text>
</comment>
<name>A0A7K8NWW9_CASCA</name>
<feature type="non-terminal residue" evidence="5">
    <location>
        <position position="1"/>
    </location>
</feature>
<keyword evidence="3" id="KW-1280">Immunoglobulin</keyword>
<dbReference type="InterPro" id="IPR007110">
    <property type="entry name" value="Ig-like_dom"/>
</dbReference>
<dbReference type="InterPro" id="IPR013106">
    <property type="entry name" value="Ig_V-set"/>
</dbReference>
<dbReference type="PANTHER" id="PTHR23266">
    <property type="entry name" value="IMMUNOGLOBULIN HEAVY CHAIN"/>
    <property type="match status" value="1"/>
</dbReference>
<dbReference type="InterPro" id="IPR050199">
    <property type="entry name" value="IgHV"/>
</dbReference>
<dbReference type="PROSITE" id="PS50835">
    <property type="entry name" value="IG_LIKE"/>
    <property type="match status" value="1"/>
</dbReference>
<dbReference type="Gene3D" id="2.60.40.10">
    <property type="entry name" value="Immunoglobulins"/>
    <property type="match status" value="1"/>
</dbReference>
<evidence type="ECO:0000259" key="4">
    <source>
        <dbReference type="PROSITE" id="PS50835"/>
    </source>
</evidence>